<proteinExistence type="predicted"/>
<evidence type="ECO:0000313" key="1">
    <source>
        <dbReference type="EMBL" id="MFD1141595.1"/>
    </source>
</evidence>
<evidence type="ECO:0000313" key="2">
    <source>
        <dbReference type="Proteomes" id="UP001597116"/>
    </source>
</evidence>
<dbReference type="InterPro" id="IPR007344">
    <property type="entry name" value="GrpB/CoaE"/>
</dbReference>
<dbReference type="PANTHER" id="PTHR34822:SF1">
    <property type="entry name" value="GRPB FAMILY PROTEIN"/>
    <property type="match status" value="1"/>
</dbReference>
<dbReference type="SUPFAM" id="SSF81301">
    <property type="entry name" value="Nucleotidyltransferase"/>
    <property type="match status" value="1"/>
</dbReference>
<protein>
    <submittedName>
        <fullName evidence="1">GrpB family protein</fullName>
    </submittedName>
</protein>
<dbReference type="Pfam" id="PF04229">
    <property type="entry name" value="GrpB"/>
    <property type="match status" value="1"/>
</dbReference>
<dbReference type="EMBL" id="JBHTLP010000008">
    <property type="protein sequence ID" value="MFD1141595.1"/>
    <property type="molecule type" value="Genomic_DNA"/>
</dbReference>
<organism evidence="1 2">
    <name type="scientific">Larkinella insperata</name>
    <dbReference type="NCBI Taxonomy" id="332158"/>
    <lineage>
        <taxon>Bacteria</taxon>
        <taxon>Pseudomonadati</taxon>
        <taxon>Bacteroidota</taxon>
        <taxon>Cytophagia</taxon>
        <taxon>Cytophagales</taxon>
        <taxon>Spirosomataceae</taxon>
        <taxon>Larkinella</taxon>
    </lineage>
</organism>
<dbReference type="Proteomes" id="UP001597116">
    <property type="component" value="Unassembled WGS sequence"/>
</dbReference>
<dbReference type="RefSeq" id="WP_265992039.1">
    <property type="nucleotide sequence ID" value="NZ_CP110973.1"/>
</dbReference>
<dbReference type="PANTHER" id="PTHR34822">
    <property type="entry name" value="GRPB DOMAIN PROTEIN (AFU_ORTHOLOGUE AFUA_1G01530)"/>
    <property type="match status" value="1"/>
</dbReference>
<sequence length="194" mass="22421">MHPLHQPFQLVDESQTRAAFVGEMPPLTDRVEVVDYQPQWPALFQQEATRIRRLLGPVVLGLEHVGSTSVPGLAAKPIIDMDLMVADSADEASYLPPLERAGYRLLIREPDWQQHRMLKGPATDINLHVWTLGSIEAQRHVVFRDWLRTHPEDRERYGQLKKEVARQPFTYIYEYNNAKASLIYEIYERAFSGQ</sequence>
<dbReference type="InterPro" id="IPR043519">
    <property type="entry name" value="NT_sf"/>
</dbReference>
<comment type="caution">
    <text evidence="1">The sequence shown here is derived from an EMBL/GenBank/DDBJ whole genome shotgun (WGS) entry which is preliminary data.</text>
</comment>
<accession>A0ABW3QDY2</accession>
<name>A0ABW3QDY2_9BACT</name>
<dbReference type="Gene3D" id="3.30.460.10">
    <property type="entry name" value="Beta Polymerase, domain 2"/>
    <property type="match status" value="1"/>
</dbReference>
<reference evidence="2" key="1">
    <citation type="journal article" date="2019" name="Int. J. Syst. Evol. Microbiol.">
        <title>The Global Catalogue of Microorganisms (GCM) 10K type strain sequencing project: providing services to taxonomists for standard genome sequencing and annotation.</title>
        <authorList>
            <consortium name="The Broad Institute Genomics Platform"/>
            <consortium name="The Broad Institute Genome Sequencing Center for Infectious Disease"/>
            <person name="Wu L."/>
            <person name="Ma J."/>
        </authorList>
    </citation>
    <scope>NUCLEOTIDE SEQUENCE [LARGE SCALE GENOMIC DNA]</scope>
    <source>
        <strain evidence="2">CCUG 55608</strain>
    </source>
</reference>
<gene>
    <name evidence="1" type="ORF">ACFQ4C_10770</name>
</gene>
<keyword evidence="2" id="KW-1185">Reference proteome</keyword>